<dbReference type="InterPro" id="IPR003593">
    <property type="entry name" value="AAA+_ATPase"/>
</dbReference>
<dbReference type="AlphaFoldDB" id="A0A428DLC4"/>
<evidence type="ECO:0000313" key="14">
    <source>
        <dbReference type="Proteomes" id="UP000281657"/>
    </source>
</evidence>
<sequence length="589" mass="66070">MKHLLSYFKSYIKESILAPLFKLLEAVFELLVPMVIAGIVDQSLPQRDQGHLWMQIGLLLIFAVIGVLVALIAQFYSAKAAVGFAKELTNDLYRHILSLPKDSRDRLTTSSLVTRLASDTYQIQTGINQFLRLFLRAPIIVFGAIFMAYRISAELTFWFLVMVVILTIVIVGLSRLVNPLYSSLRKKTDQLVQETRQQLQGMRVIRAFGQEKRELQIFQTLNQVYASLQEKTGFWATLLPPLTYLIVNGTLLVIIWQGYILIQGGLLSQGALIALINYLLQILVELVKLAMLINSLNQSYISAKRIEEVFAETPEDIHSELEQKQATSDRVLQVQELTFTYPDAAQPSLRDISFDMKQGQILGIIGGTGSGKSSLVQVLLGLYPVDKGSIDLYRDGRSPLNLEQWRSWIAYVPQKVELFKGTIRSNLTLGFNQEVSDQQLWQVLEIAQAKDFVSEKEGLLDALVEAGGRNFSGGQKQRLSIARAVLRQAQFLILDDATSALDTITESKLLKAIRENLPDTSLILISQRTSTLQMADQILLLEKGELLAIGKHDDLMKTSPVYREINASQHGKEAEHETTNCKPDAQTFG</sequence>
<evidence type="ECO:0000256" key="9">
    <source>
        <dbReference type="SAM" id="MobiDB-lite"/>
    </source>
</evidence>
<accession>A0A428DLC4</accession>
<evidence type="ECO:0000259" key="11">
    <source>
        <dbReference type="PROSITE" id="PS50893"/>
    </source>
</evidence>
<dbReference type="FunFam" id="1.20.1560.10:FF:000040">
    <property type="entry name" value="Multidrug ABC transporter ATP-binding protein"/>
    <property type="match status" value="1"/>
</dbReference>
<feature type="domain" description="ABC transmembrane type-1" evidence="12">
    <location>
        <begin position="16"/>
        <end position="298"/>
    </location>
</feature>
<feature type="domain" description="ABC transporter" evidence="11">
    <location>
        <begin position="332"/>
        <end position="568"/>
    </location>
</feature>
<dbReference type="PANTHER" id="PTHR43394:SF1">
    <property type="entry name" value="ATP-BINDING CASSETTE SUB-FAMILY B MEMBER 10, MITOCHONDRIAL"/>
    <property type="match status" value="1"/>
</dbReference>
<evidence type="ECO:0000259" key="12">
    <source>
        <dbReference type="PROSITE" id="PS50929"/>
    </source>
</evidence>
<feature type="compositionally biased region" description="Basic and acidic residues" evidence="9">
    <location>
        <begin position="570"/>
        <end position="579"/>
    </location>
</feature>
<keyword evidence="4 10" id="KW-0812">Transmembrane</keyword>
<dbReference type="FunFam" id="3.40.50.300:FF:000854">
    <property type="entry name" value="Multidrug ABC transporter ATP-binding protein"/>
    <property type="match status" value="1"/>
</dbReference>
<evidence type="ECO:0000256" key="5">
    <source>
        <dbReference type="ARBA" id="ARBA00022741"/>
    </source>
</evidence>
<keyword evidence="8 10" id="KW-0472">Membrane</keyword>
<feature type="region of interest" description="Disordered" evidence="9">
    <location>
        <begin position="568"/>
        <end position="589"/>
    </location>
</feature>
<dbReference type="SMART" id="SM00382">
    <property type="entry name" value="AAA"/>
    <property type="match status" value="1"/>
</dbReference>
<evidence type="ECO:0000256" key="1">
    <source>
        <dbReference type="ARBA" id="ARBA00004651"/>
    </source>
</evidence>
<keyword evidence="13" id="KW-0378">Hydrolase</keyword>
<dbReference type="PANTHER" id="PTHR43394">
    <property type="entry name" value="ATP-DEPENDENT PERMEASE MDL1, MITOCHONDRIAL"/>
    <property type="match status" value="1"/>
</dbReference>
<dbReference type="SUPFAM" id="SSF52540">
    <property type="entry name" value="P-loop containing nucleoside triphosphate hydrolases"/>
    <property type="match status" value="1"/>
</dbReference>
<dbReference type="EC" id="3.6.3.-" evidence="13"/>
<dbReference type="Pfam" id="PF00664">
    <property type="entry name" value="ABC_membrane"/>
    <property type="match status" value="1"/>
</dbReference>
<feature type="transmembrane region" description="Helical" evidence="10">
    <location>
        <begin position="238"/>
        <end position="260"/>
    </location>
</feature>
<dbReference type="GO" id="GO:0015421">
    <property type="term" value="F:ABC-type oligopeptide transporter activity"/>
    <property type="evidence" value="ECO:0007669"/>
    <property type="project" value="TreeGrafter"/>
</dbReference>
<evidence type="ECO:0000256" key="8">
    <source>
        <dbReference type="ARBA" id="ARBA00023136"/>
    </source>
</evidence>
<dbReference type="InterPro" id="IPR011527">
    <property type="entry name" value="ABC1_TM_dom"/>
</dbReference>
<feature type="transmembrane region" description="Helical" evidence="10">
    <location>
        <begin position="52"/>
        <end position="76"/>
    </location>
</feature>
<comment type="subcellular location">
    <subcellularLocation>
        <location evidence="1">Cell membrane</location>
        <topology evidence="1">Multi-pass membrane protein</topology>
    </subcellularLocation>
</comment>
<keyword evidence="7 10" id="KW-1133">Transmembrane helix</keyword>
<feature type="transmembrane region" description="Helical" evidence="10">
    <location>
        <begin position="20"/>
        <end position="40"/>
    </location>
</feature>
<dbReference type="Proteomes" id="UP000281657">
    <property type="component" value="Unassembled WGS sequence"/>
</dbReference>
<dbReference type="CDD" id="cd18548">
    <property type="entry name" value="ABC_6TM_Tm287_like"/>
    <property type="match status" value="1"/>
</dbReference>
<dbReference type="InterPro" id="IPR036640">
    <property type="entry name" value="ABC1_TM_sf"/>
</dbReference>
<dbReference type="EMBL" id="RJNY01000019">
    <property type="protein sequence ID" value="RSI95695.1"/>
    <property type="molecule type" value="Genomic_DNA"/>
</dbReference>
<dbReference type="SUPFAM" id="SSF90123">
    <property type="entry name" value="ABC transporter transmembrane region"/>
    <property type="match status" value="1"/>
</dbReference>
<feature type="transmembrane region" description="Helical" evidence="10">
    <location>
        <begin position="266"/>
        <end position="287"/>
    </location>
</feature>
<dbReference type="InterPro" id="IPR039421">
    <property type="entry name" value="Type_1_exporter"/>
</dbReference>
<keyword evidence="5" id="KW-0547">Nucleotide-binding</keyword>
<evidence type="ECO:0000256" key="3">
    <source>
        <dbReference type="ARBA" id="ARBA00022475"/>
    </source>
</evidence>
<protein>
    <submittedName>
        <fullName evidence="13">Putative multidrug resistance ABC transporter ATP-binding/permease protein YheI</fullName>
        <ecNumber evidence="13">3.6.3.-</ecNumber>
    </submittedName>
</protein>
<dbReference type="RefSeq" id="WP_125841249.1">
    <property type="nucleotide sequence ID" value="NZ_RJNY01000019.1"/>
</dbReference>
<dbReference type="GO" id="GO:0005524">
    <property type="term" value="F:ATP binding"/>
    <property type="evidence" value="ECO:0007669"/>
    <property type="project" value="UniProtKB-KW"/>
</dbReference>
<dbReference type="InterPro" id="IPR003439">
    <property type="entry name" value="ABC_transporter-like_ATP-bd"/>
</dbReference>
<evidence type="ECO:0000256" key="7">
    <source>
        <dbReference type="ARBA" id="ARBA00022989"/>
    </source>
</evidence>
<keyword evidence="2" id="KW-0813">Transport</keyword>
<feature type="transmembrane region" description="Helical" evidence="10">
    <location>
        <begin position="157"/>
        <end position="177"/>
    </location>
</feature>
<name>A0A428DLC4_STRMT</name>
<dbReference type="GO" id="GO:0005886">
    <property type="term" value="C:plasma membrane"/>
    <property type="evidence" value="ECO:0007669"/>
    <property type="project" value="UniProtKB-SubCell"/>
</dbReference>
<evidence type="ECO:0000256" key="6">
    <source>
        <dbReference type="ARBA" id="ARBA00022840"/>
    </source>
</evidence>
<keyword evidence="3" id="KW-1003">Cell membrane</keyword>
<dbReference type="Gene3D" id="1.20.1560.10">
    <property type="entry name" value="ABC transporter type 1, transmembrane domain"/>
    <property type="match status" value="1"/>
</dbReference>
<dbReference type="PROSITE" id="PS50893">
    <property type="entry name" value="ABC_TRANSPORTER_2"/>
    <property type="match status" value="1"/>
</dbReference>
<dbReference type="PROSITE" id="PS00211">
    <property type="entry name" value="ABC_TRANSPORTER_1"/>
    <property type="match status" value="1"/>
</dbReference>
<dbReference type="GO" id="GO:0016887">
    <property type="term" value="F:ATP hydrolysis activity"/>
    <property type="evidence" value="ECO:0007669"/>
    <property type="project" value="InterPro"/>
</dbReference>
<gene>
    <name evidence="13" type="primary">yheI_2</name>
    <name evidence="13" type="ORF">D8847_08095</name>
</gene>
<reference evidence="13 14" key="1">
    <citation type="submission" date="2018-11" db="EMBL/GenBank/DDBJ databases">
        <title>Species Designations Belie Phenotypic and Genotypic Heterogeneity in Oral Streptococci.</title>
        <authorList>
            <person name="Velsko I."/>
        </authorList>
    </citation>
    <scope>NUCLEOTIDE SEQUENCE [LARGE SCALE GENOMIC DNA]</scope>
    <source>
        <strain evidence="13 14">BCC60</strain>
    </source>
</reference>
<comment type="caution">
    <text evidence="13">The sequence shown here is derived from an EMBL/GenBank/DDBJ whole genome shotgun (WGS) entry which is preliminary data.</text>
</comment>
<dbReference type="Pfam" id="PF00005">
    <property type="entry name" value="ABC_tran"/>
    <property type="match status" value="1"/>
</dbReference>
<dbReference type="Gene3D" id="3.40.50.300">
    <property type="entry name" value="P-loop containing nucleotide triphosphate hydrolases"/>
    <property type="match status" value="1"/>
</dbReference>
<proteinExistence type="predicted"/>
<keyword evidence="6 13" id="KW-0067">ATP-binding</keyword>
<feature type="transmembrane region" description="Helical" evidence="10">
    <location>
        <begin position="133"/>
        <end position="151"/>
    </location>
</feature>
<dbReference type="InterPro" id="IPR017871">
    <property type="entry name" value="ABC_transporter-like_CS"/>
</dbReference>
<evidence type="ECO:0000256" key="4">
    <source>
        <dbReference type="ARBA" id="ARBA00022692"/>
    </source>
</evidence>
<dbReference type="PROSITE" id="PS50929">
    <property type="entry name" value="ABC_TM1F"/>
    <property type="match status" value="1"/>
</dbReference>
<dbReference type="InterPro" id="IPR027417">
    <property type="entry name" value="P-loop_NTPase"/>
</dbReference>
<evidence type="ECO:0000313" key="13">
    <source>
        <dbReference type="EMBL" id="RSI95695.1"/>
    </source>
</evidence>
<organism evidence="13 14">
    <name type="scientific">Streptococcus mitis</name>
    <dbReference type="NCBI Taxonomy" id="28037"/>
    <lineage>
        <taxon>Bacteria</taxon>
        <taxon>Bacillati</taxon>
        <taxon>Bacillota</taxon>
        <taxon>Bacilli</taxon>
        <taxon>Lactobacillales</taxon>
        <taxon>Streptococcaceae</taxon>
        <taxon>Streptococcus</taxon>
        <taxon>Streptococcus mitis group</taxon>
    </lineage>
</organism>
<evidence type="ECO:0000256" key="2">
    <source>
        <dbReference type="ARBA" id="ARBA00022448"/>
    </source>
</evidence>
<evidence type="ECO:0000256" key="10">
    <source>
        <dbReference type="SAM" id="Phobius"/>
    </source>
</evidence>